<dbReference type="GO" id="GO:0006080">
    <property type="term" value="P:substituted mannan metabolic process"/>
    <property type="evidence" value="ECO:0007669"/>
    <property type="project" value="InterPro"/>
</dbReference>
<evidence type="ECO:0000313" key="6">
    <source>
        <dbReference type="Proteomes" id="UP000326170"/>
    </source>
</evidence>
<accession>A0A5P9P6Z5</accession>
<dbReference type="GO" id="GO:0016985">
    <property type="term" value="F:mannan endo-1,4-beta-mannosidase activity"/>
    <property type="evidence" value="ECO:0007669"/>
    <property type="project" value="InterPro"/>
</dbReference>
<proteinExistence type="inferred from homology"/>
<evidence type="ECO:0000256" key="3">
    <source>
        <dbReference type="ARBA" id="ARBA00023295"/>
    </source>
</evidence>
<keyword evidence="6" id="KW-1185">Reference proteome</keyword>
<evidence type="ECO:0000256" key="1">
    <source>
        <dbReference type="ARBA" id="ARBA00007754"/>
    </source>
</evidence>
<evidence type="ECO:0000259" key="4">
    <source>
        <dbReference type="PROSITE" id="PS51764"/>
    </source>
</evidence>
<dbReference type="RefSeq" id="WP_152943241.1">
    <property type="nucleotide sequence ID" value="NZ_CP045488.1"/>
</dbReference>
<name>A0A5P9P6Z5_9EURY</name>
<keyword evidence="2" id="KW-0378">Hydrolase</keyword>
<dbReference type="AlphaFoldDB" id="A0A5P9P6Z5"/>
<dbReference type="Pfam" id="PF02156">
    <property type="entry name" value="Glyco_hydro_26"/>
    <property type="match status" value="1"/>
</dbReference>
<protein>
    <submittedName>
        <fullName evidence="5">Endoglucanase</fullName>
    </submittedName>
</protein>
<dbReference type="Proteomes" id="UP000326170">
    <property type="component" value="Chromosome"/>
</dbReference>
<dbReference type="PANTHER" id="PTHR40079:SF4">
    <property type="entry name" value="GH26 DOMAIN-CONTAINING PROTEIN-RELATED"/>
    <property type="match status" value="1"/>
</dbReference>
<dbReference type="SUPFAM" id="SSF51445">
    <property type="entry name" value="(Trans)glycosidases"/>
    <property type="match status" value="1"/>
</dbReference>
<dbReference type="InterPro" id="IPR022790">
    <property type="entry name" value="GH26_dom"/>
</dbReference>
<dbReference type="GeneID" id="42302558"/>
<dbReference type="PROSITE" id="PS51257">
    <property type="entry name" value="PROKAR_LIPOPROTEIN"/>
    <property type="match status" value="1"/>
</dbReference>
<evidence type="ECO:0000313" key="5">
    <source>
        <dbReference type="EMBL" id="QFU83913.1"/>
    </source>
</evidence>
<reference evidence="5 6" key="1">
    <citation type="journal article" date="2007" name="Int. J. Syst. Evol. Microbiol.">
        <title>Natronorubrum sulfidifaciens sp. nov., an extremely haloalkaliphilic archaeon isolated from Aiding salt lake in Xin-Jiang, China.</title>
        <authorList>
            <person name="Cui H.L."/>
            <person name="Tohty D."/>
            <person name="Liu H.C."/>
            <person name="Liu S.J."/>
            <person name="Oren A."/>
            <person name="Zhou P.J."/>
        </authorList>
    </citation>
    <scope>NUCLEOTIDE SEQUENCE [LARGE SCALE GENOMIC DNA]</scope>
    <source>
        <strain evidence="5 6">7-3</strain>
    </source>
</reference>
<dbReference type="Gene3D" id="3.20.20.80">
    <property type="entry name" value="Glycosidases"/>
    <property type="match status" value="1"/>
</dbReference>
<dbReference type="KEGG" id="nas:GCU68_15900"/>
<dbReference type="InterPro" id="IPR017853">
    <property type="entry name" value="GH"/>
</dbReference>
<dbReference type="EMBL" id="CP045488">
    <property type="protein sequence ID" value="QFU83913.1"/>
    <property type="molecule type" value="Genomic_DNA"/>
</dbReference>
<organism evidence="5 6">
    <name type="scientific">Natronorubrum aibiense</name>
    <dbReference type="NCBI Taxonomy" id="348826"/>
    <lineage>
        <taxon>Archaea</taxon>
        <taxon>Methanobacteriati</taxon>
        <taxon>Methanobacteriota</taxon>
        <taxon>Stenosarchaea group</taxon>
        <taxon>Halobacteria</taxon>
        <taxon>Halobacteriales</taxon>
        <taxon>Natrialbaceae</taxon>
        <taxon>Natronorubrum</taxon>
    </lineage>
</organism>
<keyword evidence="3" id="KW-0326">Glycosidase</keyword>
<dbReference type="PANTHER" id="PTHR40079">
    <property type="entry name" value="MANNAN ENDO-1,4-BETA-MANNOSIDASE E-RELATED"/>
    <property type="match status" value="1"/>
</dbReference>
<feature type="domain" description="GH26" evidence="4">
    <location>
        <begin position="10"/>
        <end position="324"/>
    </location>
</feature>
<dbReference type="InterPro" id="IPR000805">
    <property type="entry name" value="Glyco_hydro_26"/>
</dbReference>
<sequence>MNRRDALQAIGTAIAPLTLAGCAKQSAEATRILGIFPGSDWSRIRPFERWLERRFAVTTHYVDAAIPDQERQQFVFDAMTDQWNGGRVPIVTWQPFPRSDDENENVTREIAAGAYDDILSAWARDLGEWLSGENERRSVYFRPFPEMNGDWVPWGADSTTIDDFVTAWRRVYETMGDAGLADERVQWMWNPNATEHGDHETESYYPGDEYVDWIGLDGYNFGDSQQHSSWQSPNEVFEPMLERLTALADKPLSLPEFGSSSYRDGEHRPAEKARWIDDAFDLIEQYDVRMVCWFNIDKETDWAVFGGGRGTDTYSADDRSETYDVYETYRDRCTTAAYRVGDDDTHLSSAAFQGQL</sequence>
<dbReference type="OrthoDB" id="210716at2157"/>
<gene>
    <name evidence="5" type="ORF">GCU68_15900</name>
</gene>
<dbReference type="PROSITE" id="PS51764">
    <property type="entry name" value="GH26"/>
    <property type="match status" value="1"/>
</dbReference>
<evidence type="ECO:0000256" key="2">
    <source>
        <dbReference type="ARBA" id="ARBA00022801"/>
    </source>
</evidence>
<comment type="similarity">
    <text evidence="1">Belongs to the glycosyl hydrolase 26 family.</text>
</comment>